<evidence type="ECO:0000313" key="2">
    <source>
        <dbReference type="Proteomes" id="UP000693970"/>
    </source>
</evidence>
<keyword evidence="2" id="KW-1185">Reference proteome</keyword>
<comment type="caution">
    <text evidence="1">The sequence shown here is derived from an EMBL/GenBank/DDBJ whole genome shotgun (WGS) entry which is preliminary data.</text>
</comment>
<evidence type="ECO:0000313" key="1">
    <source>
        <dbReference type="EMBL" id="KAG7367617.1"/>
    </source>
</evidence>
<dbReference type="EMBL" id="JAGRRH010000007">
    <property type="protein sequence ID" value="KAG7367617.1"/>
    <property type="molecule type" value="Genomic_DNA"/>
</dbReference>
<protein>
    <submittedName>
        <fullName evidence="1">Uncharacterized protein</fullName>
    </submittedName>
</protein>
<gene>
    <name evidence="1" type="ORF">IV203_030288</name>
</gene>
<name>A0A9K3Q156_9STRA</name>
<reference evidence="1" key="1">
    <citation type="journal article" date="2021" name="Sci. Rep.">
        <title>Diploid genomic architecture of Nitzschia inconspicua, an elite biomass production diatom.</title>
        <authorList>
            <person name="Oliver A."/>
            <person name="Podell S."/>
            <person name="Pinowska A."/>
            <person name="Traller J.C."/>
            <person name="Smith S.R."/>
            <person name="McClure R."/>
            <person name="Beliaev A."/>
            <person name="Bohutskyi P."/>
            <person name="Hill E.A."/>
            <person name="Rabines A."/>
            <person name="Zheng H."/>
            <person name="Allen L.Z."/>
            <person name="Kuo A."/>
            <person name="Grigoriev I.V."/>
            <person name="Allen A.E."/>
            <person name="Hazlebeck D."/>
            <person name="Allen E.E."/>
        </authorList>
    </citation>
    <scope>NUCLEOTIDE SEQUENCE</scope>
    <source>
        <strain evidence="1">Hildebrandi</strain>
    </source>
</reference>
<dbReference type="Proteomes" id="UP000693970">
    <property type="component" value="Unassembled WGS sequence"/>
</dbReference>
<sequence length="222" mass="26394">MADDNNSSNDDIILMDCDDEDNDDDDDLFRFSSTFKTSLQQQTSRYNSTTRTRSILKKNTIFCNPNNNNNKNRPPKKSVQFSVMSEQVLIPNRDDWTEQERYDAFFTIDDYRRIKQDNQYTLSAMNRGIFPDDTQETFRGLENGMDDYYNERKHTIATTVSSIIRMQRKQWELDPRWMEHVYSRYTERSLMFALRAGNFDAHTAAAIQQEEEERSDTSSYYY</sequence>
<dbReference type="AlphaFoldDB" id="A0A9K3Q156"/>
<accession>A0A9K3Q156</accession>
<reference evidence="1" key="2">
    <citation type="submission" date="2021-04" db="EMBL/GenBank/DDBJ databases">
        <authorList>
            <person name="Podell S."/>
        </authorList>
    </citation>
    <scope>NUCLEOTIDE SEQUENCE</scope>
    <source>
        <strain evidence="1">Hildebrandi</strain>
    </source>
</reference>
<proteinExistence type="predicted"/>
<organism evidence="1 2">
    <name type="scientific">Nitzschia inconspicua</name>
    <dbReference type="NCBI Taxonomy" id="303405"/>
    <lineage>
        <taxon>Eukaryota</taxon>
        <taxon>Sar</taxon>
        <taxon>Stramenopiles</taxon>
        <taxon>Ochrophyta</taxon>
        <taxon>Bacillariophyta</taxon>
        <taxon>Bacillariophyceae</taxon>
        <taxon>Bacillariophycidae</taxon>
        <taxon>Bacillariales</taxon>
        <taxon>Bacillariaceae</taxon>
        <taxon>Nitzschia</taxon>
    </lineage>
</organism>